<accession>A0AAN7HSG0</accession>
<dbReference type="Proteomes" id="UP001303647">
    <property type="component" value="Unassembled WGS sequence"/>
</dbReference>
<evidence type="ECO:0000313" key="3">
    <source>
        <dbReference type="Proteomes" id="UP001303647"/>
    </source>
</evidence>
<feature type="domain" description="SET" evidence="1">
    <location>
        <begin position="117"/>
        <end position="264"/>
    </location>
</feature>
<protein>
    <recommendedName>
        <fullName evidence="1">SET domain-containing protein</fullName>
    </recommendedName>
</protein>
<dbReference type="PROSITE" id="PS50280">
    <property type="entry name" value="SET"/>
    <property type="match status" value="1"/>
</dbReference>
<reference evidence="2" key="1">
    <citation type="journal article" date="2023" name="Mol. Phylogenet. Evol.">
        <title>Genome-scale phylogeny and comparative genomics of the fungal order Sordariales.</title>
        <authorList>
            <person name="Hensen N."/>
            <person name="Bonometti L."/>
            <person name="Westerberg I."/>
            <person name="Brannstrom I.O."/>
            <person name="Guillou S."/>
            <person name="Cros-Aarteil S."/>
            <person name="Calhoun S."/>
            <person name="Haridas S."/>
            <person name="Kuo A."/>
            <person name="Mondo S."/>
            <person name="Pangilinan J."/>
            <person name="Riley R."/>
            <person name="LaButti K."/>
            <person name="Andreopoulos B."/>
            <person name="Lipzen A."/>
            <person name="Chen C."/>
            <person name="Yan M."/>
            <person name="Daum C."/>
            <person name="Ng V."/>
            <person name="Clum A."/>
            <person name="Steindorff A."/>
            <person name="Ohm R.A."/>
            <person name="Martin F."/>
            <person name="Silar P."/>
            <person name="Natvig D.O."/>
            <person name="Lalanne C."/>
            <person name="Gautier V."/>
            <person name="Ament-Velasquez S.L."/>
            <person name="Kruys A."/>
            <person name="Hutchinson M.I."/>
            <person name="Powell A.J."/>
            <person name="Barry K."/>
            <person name="Miller A.N."/>
            <person name="Grigoriev I.V."/>
            <person name="Debuchy R."/>
            <person name="Gladieux P."/>
            <person name="Hiltunen Thoren M."/>
            <person name="Johannesson H."/>
        </authorList>
    </citation>
    <scope>NUCLEOTIDE SEQUENCE</scope>
    <source>
        <strain evidence="2">CBS 359.72</strain>
    </source>
</reference>
<keyword evidence="3" id="KW-1185">Reference proteome</keyword>
<comment type="caution">
    <text evidence="2">The sequence shown here is derived from an EMBL/GenBank/DDBJ whole genome shotgun (WGS) entry which is preliminary data.</text>
</comment>
<name>A0AAN7HSG0_9PEZI</name>
<dbReference type="Gene3D" id="2.170.270.10">
    <property type="entry name" value="SET domain"/>
    <property type="match status" value="1"/>
</dbReference>
<evidence type="ECO:0000313" key="2">
    <source>
        <dbReference type="EMBL" id="KAK4250070.1"/>
    </source>
</evidence>
<dbReference type="SUPFAM" id="SSF82199">
    <property type="entry name" value="SET domain"/>
    <property type="match status" value="1"/>
</dbReference>
<dbReference type="AlphaFoldDB" id="A0AAN7HSG0"/>
<gene>
    <name evidence="2" type="ORF">C7999DRAFT_38993</name>
</gene>
<dbReference type="EMBL" id="MU857617">
    <property type="protein sequence ID" value="KAK4250070.1"/>
    <property type="molecule type" value="Genomic_DNA"/>
</dbReference>
<proteinExistence type="predicted"/>
<dbReference type="PANTHER" id="PTHR47332">
    <property type="entry name" value="SET DOMAIN-CONTAINING PROTEIN 5"/>
    <property type="match status" value="1"/>
</dbReference>
<evidence type="ECO:0000259" key="1">
    <source>
        <dbReference type="PROSITE" id="PS50280"/>
    </source>
</evidence>
<dbReference type="PANTHER" id="PTHR47332:SF6">
    <property type="entry name" value="SET DOMAIN-CONTAINING PROTEIN"/>
    <property type="match status" value="1"/>
</dbReference>
<dbReference type="InterPro" id="IPR053185">
    <property type="entry name" value="SET_domain_protein"/>
</dbReference>
<dbReference type="InterPro" id="IPR046341">
    <property type="entry name" value="SET_dom_sf"/>
</dbReference>
<reference evidence="2" key="2">
    <citation type="submission" date="2023-05" db="EMBL/GenBank/DDBJ databases">
        <authorList>
            <consortium name="Lawrence Berkeley National Laboratory"/>
            <person name="Steindorff A."/>
            <person name="Hensen N."/>
            <person name="Bonometti L."/>
            <person name="Westerberg I."/>
            <person name="Brannstrom I.O."/>
            <person name="Guillou S."/>
            <person name="Cros-Aarteil S."/>
            <person name="Calhoun S."/>
            <person name="Haridas S."/>
            <person name="Kuo A."/>
            <person name="Mondo S."/>
            <person name="Pangilinan J."/>
            <person name="Riley R."/>
            <person name="Labutti K."/>
            <person name="Andreopoulos B."/>
            <person name="Lipzen A."/>
            <person name="Chen C."/>
            <person name="Yanf M."/>
            <person name="Daum C."/>
            <person name="Ng V."/>
            <person name="Clum A."/>
            <person name="Ohm R."/>
            <person name="Martin F."/>
            <person name="Silar P."/>
            <person name="Natvig D."/>
            <person name="Lalanne C."/>
            <person name="Gautier V."/>
            <person name="Ament-Velasquez S.L."/>
            <person name="Kruys A."/>
            <person name="Hutchinson M.I."/>
            <person name="Powell A.J."/>
            <person name="Barry K."/>
            <person name="Miller A.N."/>
            <person name="Grigoriev I.V."/>
            <person name="Debuchy R."/>
            <person name="Gladieux P."/>
            <person name="Thoren M.H."/>
            <person name="Johannesson H."/>
        </authorList>
    </citation>
    <scope>NUCLEOTIDE SEQUENCE</scope>
    <source>
        <strain evidence="2">CBS 359.72</strain>
    </source>
</reference>
<sequence length="409" mass="46216">MLRRSKGNQSLLTKPNFIRRLDGTIGTALIQEICPLANDWSIWSYKPFCIGPAEGEDETGPADCVFTLTAFRGNQGISLITTPDLAASAATHLDDSRVPRELRHQLVDTKHQEVEGTAYEIKDLPGRGKGAIAKRKFAEHEIVMVGYPVLVIRLDFLNGDRLTEREKRVMLETSVRQLPPEQKRSVMSLARSTGGEPILDAIRTNGFGIEIDGIQHLAVFLDGSRVNHNCRPNSFWRYISSSMAMEVVALRDIRPGEEIVHSYAPLGYTYEERKAVLQAWGFQCRCALCSASIEERNLSDRRRERLLEIHHILGQADLLGSKRVGALIIEAMGLIDQEELHPQLVEYYQQFAKAYMALSDLKRARAFVTETDKMWSLYGGEEHENLDGMRDLWRALEEAEGEAEEVEDF</sequence>
<dbReference type="Pfam" id="PF00856">
    <property type="entry name" value="SET"/>
    <property type="match status" value="1"/>
</dbReference>
<dbReference type="CDD" id="cd20071">
    <property type="entry name" value="SET_SMYD"/>
    <property type="match status" value="1"/>
</dbReference>
<organism evidence="2 3">
    <name type="scientific">Corynascus novoguineensis</name>
    <dbReference type="NCBI Taxonomy" id="1126955"/>
    <lineage>
        <taxon>Eukaryota</taxon>
        <taxon>Fungi</taxon>
        <taxon>Dikarya</taxon>
        <taxon>Ascomycota</taxon>
        <taxon>Pezizomycotina</taxon>
        <taxon>Sordariomycetes</taxon>
        <taxon>Sordariomycetidae</taxon>
        <taxon>Sordariales</taxon>
        <taxon>Chaetomiaceae</taxon>
        <taxon>Corynascus</taxon>
    </lineage>
</organism>
<dbReference type="SMART" id="SM00317">
    <property type="entry name" value="SET"/>
    <property type="match status" value="1"/>
</dbReference>
<dbReference type="InterPro" id="IPR001214">
    <property type="entry name" value="SET_dom"/>
</dbReference>